<geneLocation type="plasmid" evidence="23">
    <name>unnamed4</name>
</geneLocation>
<keyword evidence="16" id="KW-0234">DNA repair</keyword>
<evidence type="ECO:0000313" key="23">
    <source>
        <dbReference type="EMBL" id="QBY56422.1"/>
    </source>
</evidence>
<dbReference type="Proteomes" id="UP000295294">
    <property type="component" value="Plasmid unnamed4"/>
</dbReference>
<feature type="region of interest" description="Disordered" evidence="21">
    <location>
        <begin position="1"/>
        <end position="46"/>
    </location>
</feature>
<dbReference type="Pfam" id="PF13298">
    <property type="entry name" value="LigD_N"/>
    <property type="match status" value="1"/>
</dbReference>
<dbReference type="EMBL" id="CP038639">
    <property type="protein sequence ID" value="QBY56422.1"/>
    <property type="molecule type" value="Genomic_DNA"/>
</dbReference>
<evidence type="ECO:0000256" key="9">
    <source>
        <dbReference type="ARBA" id="ARBA00022763"/>
    </source>
</evidence>
<dbReference type="KEGG" id="cox:E0W60_36095"/>
<dbReference type="AlphaFoldDB" id="A0A4V1BZT3"/>
<dbReference type="Pfam" id="PF01068">
    <property type="entry name" value="DNA_ligase_A_M"/>
    <property type="match status" value="1"/>
</dbReference>
<keyword evidence="4" id="KW-0808">Transferase</keyword>
<evidence type="ECO:0000256" key="13">
    <source>
        <dbReference type="ARBA" id="ARBA00022932"/>
    </source>
</evidence>
<dbReference type="NCBIfam" id="NF004628">
    <property type="entry name" value="PRK05972.1"/>
    <property type="match status" value="1"/>
</dbReference>
<dbReference type="InterPro" id="IPR052171">
    <property type="entry name" value="NHEJ_LigD"/>
</dbReference>
<evidence type="ECO:0000256" key="12">
    <source>
        <dbReference type="ARBA" id="ARBA00022840"/>
    </source>
</evidence>
<keyword evidence="23" id="KW-0614">Plasmid</keyword>
<dbReference type="InterPro" id="IPR014143">
    <property type="entry name" value="NHEJ_ligase_prk"/>
</dbReference>
<dbReference type="CDD" id="cd07971">
    <property type="entry name" value="OBF_DNA_ligase_LigD"/>
    <property type="match status" value="1"/>
</dbReference>
<dbReference type="GO" id="GO:0006281">
    <property type="term" value="P:DNA repair"/>
    <property type="evidence" value="ECO:0007669"/>
    <property type="project" value="UniProtKB-KW"/>
</dbReference>
<evidence type="ECO:0000313" key="24">
    <source>
        <dbReference type="Proteomes" id="UP000295294"/>
    </source>
</evidence>
<dbReference type="InterPro" id="IPR012310">
    <property type="entry name" value="DNA_ligase_ATP-dep_cent"/>
</dbReference>
<evidence type="ECO:0000256" key="11">
    <source>
        <dbReference type="ARBA" id="ARBA00022839"/>
    </source>
</evidence>
<evidence type="ECO:0000256" key="2">
    <source>
        <dbReference type="ARBA" id="ARBA00012727"/>
    </source>
</evidence>
<dbReference type="InterPro" id="IPR014146">
    <property type="entry name" value="LigD_ligase_dom"/>
</dbReference>
<feature type="domain" description="ATP-dependent DNA ligase family profile" evidence="22">
    <location>
        <begin position="332"/>
        <end position="462"/>
    </location>
</feature>
<evidence type="ECO:0000256" key="16">
    <source>
        <dbReference type="ARBA" id="ARBA00023204"/>
    </source>
</evidence>
<dbReference type="PANTHER" id="PTHR42705:SF2">
    <property type="entry name" value="BIFUNCTIONAL NON-HOMOLOGOUS END JOINING PROTEIN LIGD"/>
    <property type="match status" value="1"/>
</dbReference>
<evidence type="ECO:0000256" key="19">
    <source>
        <dbReference type="ARBA" id="ARBA00029943"/>
    </source>
</evidence>
<gene>
    <name evidence="23" type="primary">ligD</name>
    <name evidence="23" type="ORF">E0W60_36095</name>
</gene>
<protein>
    <recommendedName>
        <fullName evidence="2">DNA ligase (ATP)</fullName>
        <ecNumber evidence="2">6.5.1.1</ecNumber>
    </recommendedName>
    <alternativeName>
        <fullName evidence="19">NHEJ DNA polymerase</fullName>
    </alternativeName>
</protein>
<dbReference type="Gene3D" id="3.90.920.10">
    <property type="entry name" value="DNA primase, PRIM domain"/>
    <property type="match status" value="1"/>
</dbReference>
<proteinExistence type="predicted"/>
<keyword evidence="10" id="KW-0378">Hydrolase</keyword>
<keyword evidence="15" id="KW-0233">DNA recombination</keyword>
<keyword evidence="9" id="KW-0227">DNA damage</keyword>
<dbReference type="InterPro" id="IPR012340">
    <property type="entry name" value="NA-bd_OB-fold"/>
</dbReference>
<dbReference type="Gene3D" id="3.30.470.30">
    <property type="entry name" value="DNA ligase/mRNA capping enzyme"/>
    <property type="match status" value="1"/>
</dbReference>
<accession>A0A4V1BZT3</accession>
<keyword evidence="13" id="KW-0239">DNA-directed DNA polymerase</keyword>
<dbReference type="NCBIfam" id="TIGR02777">
    <property type="entry name" value="LigD_PE_dom"/>
    <property type="match status" value="1"/>
</dbReference>
<evidence type="ECO:0000256" key="15">
    <source>
        <dbReference type="ARBA" id="ARBA00023172"/>
    </source>
</evidence>
<evidence type="ECO:0000256" key="4">
    <source>
        <dbReference type="ARBA" id="ARBA00022679"/>
    </source>
</evidence>
<dbReference type="GO" id="GO:0046872">
    <property type="term" value="F:metal ion binding"/>
    <property type="evidence" value="ECO:0007669"/>
    <property type="project" value="UniProtKB-KW"/>
</dbReference>
<dbReference type="CDD" id="cd07906">
    <property type="entry name" value="Adenylation_DNA_ligase_LigD_LigC"/>
    <property type="match status" value="1"/>
</dbReference>
<dbReference type="GO" id="GO:0003677">
    <property type="term" value="F:DNA binding"/>
    <property type="evidence" value="ECO:0007669"/>
    <property type="project" value="UniProtKB-KW"/>
</dbReference>
<dbReference type="CDD" id="cd04862">
    <property type="entry name" value="PaeLigD_Pol_like"/>
    <property type="match status" value="1"/>
</dbReference>
<comment type="catalytic activity">
    <reaction evidence="20">
        <text>ATP + (deoxyribonucleotide)n-3'-hydroxyl + 5'-phospho-(deoxyribonucleotide)m = (deoxyribonucleotide)n+m + AMP + diphosphate.</text>
        <dbReference type="EC" id="6.5.1.1"/>
    </reaction>
</comment>
<dbReference type="GO" id="GO:0003910">
    <property type="term" value="F:DNA ligase (ATP) activity"/>
    <property type="evidence" value="ECO:0007669"/>
    <property type="project" value="UniProtKB-EC"/>
</dbReference>
<keyword evidence="7" id="KW-0479">Metal-binding</keyword>
<dbReference type="PANTHER" id="PTHR42705">
    <property type="entry name" value="BIFUNCTIONAL NON-HOMOLOGOUS END JOINING PROTEIN LIGD"/>
    <property type="match status" value="1"/>
</dbReference>
<dbReference type="GO" id="GO:0004527">
    <property type="term" value="F:exonuclease activity"/>
    <property type="evidence" value="ECO:0007669"/>
    <property type="project" value="UniProtKB-KW"/>
</dbReference>
<organism evidence="23 24">
    <name type="scientific">Cupriavidus oxalaticus</name>
    <dbReference type="NCBI Taxonomy" id="96344"/>
    <lineage>
        <taxon>Bacteria</taxon>
        <taxon>Pseudomonadati</taxon>
        <taxon>Pseudomonadota</taxon>
        <taxon>Betaproteobacteria</taxon>
        <taxon>Burkholderiales</taxon>
        <taxon>Burkholderiaceae</taxon>
        <taxon>Cupriavidus</taxon>
    </lineage>
</organism>
<evidence type="ECO:0000256" key="21">
    <source>
        <dbReference type="SAM" id="MobiDB-lite"/>
    </source>
</evidence>
<reference evidence="23 24" key="1">
    <citation type="submission" date="2019-03" db="EMBL/GenBank/DDBJ databases">
        <title>Efficiently degradation of phenoxyalkanoic acid herbicides by Cupriavidus oxalaticus strain X32.</title>
        <authorList>
            <person name="Sheng X."/>
        </authorList>
    </citation>
    <scope>NUCLEOTIDE SEQUENCE [LARGE SCALE GENOMIC DNA]</scope>
    <source>
        <strain evidence="23 24">X32</strain>
        <plasmid evidence="23 24">unnamed4</plasmid>
    </source>
</reference>
<keyword evidence="6" id="KW-0540">Nuclease</keyword>
<keyword evidence="18" id="KW-0511">Multifunctional enzyme</keyword>
<dbReference type="RefSeq" id="WP_135707628.1">
    <property type="nucleotide sequence ID" value="NZ_CP038639.1"/>
</dbReference>
<evidence type="ECO:0000256" key="3">
    <source>
        <dbReference type="ARBA" id="ARBA00022598"/>
    </source>
</evidence>
<evidence type="ECO:0000256" key="7">
    <source>
        <dbReference type="ARBA" id="ARBA00022723"/>
    </source>
</evidence>
<dbReference type="GO" id="GO:0005524">
    <property type="term" value="F:ATP binding"/>
    <property type="evidence" value="ECO:0007669"/>
    <property type="project" value="UniProtKB-KW"/>
</dbReference>
<dbReference type="Gene3D" id="3.30.1490.70">
    <property type="match status" value="1"/>
</dbReference>
<dbReference type="EC" id="6.5.1.1" evidence="2"/>
<dbReference type="GO" id="GO:0003887">
    <property type="term" value="F:DNA-directed DNA polymerase activity"/>
    <property type="evidence" value="ECO:0007669"/>
    <property type="project" value="UniProtKB-KW"/>
</dbReference>
<keyword evidence="11" id="KW-0269">Exonuclease</keyword>
<evidence type="ECO:0000256" key="17">
    <source>
        <dbReference type="ARBA" id="ARBA00023211"/>
    </source>
</evidence>
<evidence type="ECO:0000256" key="6">
    <source>
        <dbReference type="ARBA" id="ARBA00022722"/>
    </source>
</evidence>
<keyword evidence="3 23" id="KW-0436">Ligase</keyword>
<name>A0A4V1BZT3_9BURK</name>
<keyword evidence="8" id="KW-0547">Nucleotide-binding</keyword>
<dbReference type="InterPro" id="IPR033651">
    <property type="entry name" value="PaeLigD_Pol-like"/>
</dbReference>
<keyword evidence="12" id="KW-0067">ATP-binding</keyword>
<dbReference type="PROSITE" id="PS50160">
    <property type="entry name" value="DNA_LIGASE_A3"/>
    <property type="match status" value="1"/>
</dbReference>
<evidence type="ECO:0000256" key="18">
    <source>
        <dbReference type="ARBA" id="ARBA00023268"/>
    </source>
</evidence>
<sequence length="841" mass="93570">MATTRGTSKAKRRTEKPPSAKLERYQKKRNFSITPEPAGAPRRRKKAESLRFVIQKHWARRLHYDFRLELDGVLLSWAVPKGPCYDPSEKRMAVHTEDHPLDYASFEGEIPAKQYGAGSVIVWDRGTWEPVGDPREGMAAGKLLFDLYGEKLAGRWELVRIAKPGDKSEQWILFKKRDAWARTLAEFDVLAAFPDSVIAKPLGPLTQASLSPTKIDSNVTMHDAPLAPLPAKLAPQLATLSPTLPADTGWIIETKFDGYRMLARIEDAHVTLFTRNGHDWTLKLKSLAAEIEKLDISEGWLDGEIVVLRDGVPDFNALQNAIDCHRNDAIVFFAFDLPFWEGRDLRNLPLVQRRAKLSELVSDQSERVRFSEAFDAPPAQIFQAACKLGLEGLMFKRADATYVSARSQTWLKAKCKLRQEFVIGGFSDRSGAAKEVGKLYLGVYAEGELRYAGGVGTGWDSGTAVDLKKRLTAIEIEQSPFSTEARSSRRWGGGRAAAMRWVKPTLVAEVEFSEWTPEGHVRHASFKGLRADHPANSIRQEAVQTVVTPHGTSAIKVSNPDRVIDKSKGITKVELVRYYESVAEFMLPHLLDRPLSLVRAPEGIDAQTFFQKHAETAMPGLTEHPSSLWPGHAALLTADSPAAIVAAAQMNVVEFHTWNSTAGKIDRPDRVIFDLDPGEGVPWDTMREAAVLVRTLLDELGLQSWLKTSGGKGLHVVVPLAPRRSYDEVKAFSRAAVQHLAATLPQRFTARSGAANRKGRIFVDYLRNGFSQTTAAAFSARARPGLGVSMPVSWDQLAKLKSGDQWTIRDAREYLSFQVVDPWASYWETRQVLTAAIKRLG</sequence>
<evidence type="ECO:0000256" key="14">
    <source>
        <dbReference type="ARBA" id="ARBA00023125"/>
    </source>
</evidence>
<dbReference type="InterPro" id="IPR014145">
    <property type="entry name" value="LigD_pol_dom"/>
</dbReference>
<dbReference type="InterPro" id="IPR014144">
    <property type="entry name" value="LigD_PE_domain"/>
</dbReference>
<evidence type="ECO:0000256" key="5">
    <source>
        <dbReference type="ARBA" id="ARBA00022695"/>
    </source>
</evidence>
<dbReference type="Pfam" id="PF04679">
    <property type="entry name" value="DNA_ligase_A_C"/>
    <property type="match status" value="1"/>
</dbReference>
<evidence type="ECO:0000256" key="20">
    <source>
        <dbReference type="ARBA" id="ARBA00034003"/>
    </source>
</evidence>
<keyword evidence="17" id="KW-0464">Manganese</keyword>
<dbReference type="NCBIfam" id="TIGR02779">
    <property type="entry name" value="NHEJ_ligase_lig"/>
    <property type="match status" value="1"/>
</dbReference>
<evidence type="ECO:0000256" key="8">
    <source>
        <dbReference type="ARBA" id="ARBA00022741"/>
    </source>
</evidence>
<dbReference type="NCBIfam" id="TIGR02778">
    <property type="entry name" value="ligD_pol"/>
    <property type="match status" value="1"/>
</dbReference>
<evidence type="ECO:0000256" key="10">
    <source>
        <dbReference type="ARBA" id="ARBA00022801"/>
    </source>
</evidence>
<keyword evidence="14" id="KW-0238">DNA-binding</keyword>
<keyword evidence="5" id="KW-0548">Nucleotidyltransferase</keyword>
<dbReference type="InterPro" id="IPR012309">
    <property type="entry name" value="DNA_ligase_ATP-dep_C"/>
</dbReference>
<evidence type="ECO:0000256" key="1">
    <source>
        <dbReference type="ARBA" id="ARBA00001936"/>
    </source>
</evidence>
<feature type="compositionally biased region" description="Basic and acidic residues" evidence="21">
    <location>
        <begin position="15"/>
        <end position="25"/>
    </location>
</feature>
<dbReference type="SUPFAM" id="SSF50249">
    <property type="entry name" value="Nucleic acid-binding proteins"/>
    <property type="match status" value="1"/>
</dbReference>
<dbReference type="Gene3D" id="2.40.50.140">
    <property type="entry name" value="Nucleic acid-binding proteins"/>
    <property type="match status" value="1"/>
</dbReference>
<evidence type="ECO:0000259" key="22">
    <source>
        <dbReference type="PROSITE" id="PS50160"/>
    </source>
</evidence>
<comment type="cofactor">
    <cofactor evidence="1">
        <name>Mn(2+)</name>
        <dbReference type="ChEBI" id="CHEBI:29035"/>
    </cofactor>
</comment>
<dbReference type="Pfam" id="PF21686">
    <property type="entry name" value="LigD_Prim-Pol"/>
    <property type="match status" value="1"/>
</dbReference>
<dbReference type="OrthoDB" id="9802472at2"/>
<dbReference type="SUPFAM" id="SSF56091">
    <property type="entry name" value="DNA ligase/mRNA capping enzyme, catalytic domain"/>
    <property type="match status" value="1"/>
</dbReference>
<dbReference type="GO" id="GO:0006310">
    <property type="term" value="P:DNA recombination"/>
    <property type="evidence" value="ECO:0007669"/>
    <property type="project" value="UniProtKB-KW"/>
</dbReference>
<dbReference type="NCBIfam" id="TIGR02776">
    <property type="entry name" value="NHEJ_ligase_prk"/>
    <property type="match status" value="1"/>
</dbReference>